<accession>A0A5E4PHQ3</accession>
<gene>
    <name evidence="2" type="ORF">AQUSIP_11530</name>
</gene>
<dbReference type="AlphaFoldDB" id="A0A5E4PHQ3"/>
<reference evidence="2 3" key="1">
    <citation type="submission" date="2019-08" db="EMBL/GenBank/DDBJ databases">
        <authorList>
            <person name="Guy L."/>
        </authorList>
    </citation>
    <scope>NUCLEOTIDE SEQUENCE [LARGE SCALE GENOMIC DNA]</scope>
    <source>
        <strain evidence="2 3">SGT-108</strain>
    </source>
</reference>
<keyword evidence="3" id="KW-1185">Reference proteome</keyword>
<name>A0A5E4PHQ3_9COXI</name>
<evidence type="ECO:0000313" key="2">
    <source>
        <dbReference type="EMBL" id="VVC75856.1"/>
    </source>
</evidence>
<dbReference type="OrthoDB" id="9764808at2"/>
<organism evidence="2 3">
    <name type="scientific">Aquicella siphonis</name>
    <dbReference type="NCBI Taxonomy" id="254247"/>
    <lineage>
        <taxon>Bacteria</taxon>
        <taxon>Pseudomonadati</taxon>
        <taxon>Pseudomonadota</taxon>
        <taxon>Gammaproteobacteria</taxon>
        <taxon>Legionellales</taxon>
        <taxon>Coxiellaceae</taxon>
        <taxon>Aquicella</taxon>
    </lineage>
</organism>
<dbReference type="RefSeq" id="WP_148339127.1">
    <property type="nucleotide sequence ID" value="NZ_LR699119.1"/>
</dbReference>
<proteinExistence type="predicted"/>
<dbReference type="KEGG" id="asip:AQUSIP_11530"/>
<protein>
    <recommendedName>
        <fullName evidence="1">GAF domain-containing protein</fullName>
    </recommendedName>
</protein>
<dbReference type="SMART" id="SM00065">
    <property type="entry name" value="GAF"/>
    <property type="match status" value="1"/>
</dbReference>
<feature type="domain" description="GAF" evidence="1">
    <location>
        <begin position="29"/>
        <end position="203"/>
    </location>
</feature>
<evidence type="ECO:0000313" key="3">
    <source>
        <dbReference type="Proteomes" id="UP000324194"/>
    </source>
</evidence>
<dbReference type="InterPro" id="IPR003018">
    <property type="entry name" value="GAF"/>
</dbReference>
<dbReference type="Gene3D" id="3.30.450.40">
    <property type="match status" value="1"/>
</dbReference>
<dbReference type="InterPro" id="IPR029016">
    <property type="entry name" value="GAF-like_dom_sf"/>
</dbReference>
<dbReference type="SUPFAM" id="SSF55781">
    <property type="entry name" value="GAF domain-like"/>
    <property type="match status" value="1"/>
</dbReference>
<evidence type="ECO:0000259" key="1">
    <source>
        <dbReference type="SMART" id="SM00065"/>
    </source>
</evidence>
<dbReference type="Proteomes" id="UP000324194">
    <property type="component" value="Chromosome 1"/>
</dbReference>
<dbReference type="EMBL" id="LR699119">
    <property type="protein sequence ID" value="VVC75856.1"/>
    <property type="molecule type" value="Genomic_DNA"/>
</dbReference>
<sequence>MITKKDVPQCFQLLERLNKIGVALSTEKSHTKLLEMILSEAMHLTNADGGTLYLVYKKNRLSFAIFANESLRIKPQSMIDIGLPVTSIPLFIHGKPNLKNVASYCYHQNKTVFIQDAYQDKELVFSGMKKVDKKLGYQSRSFLNVPLRDHEGNTIGILQLINARDTATGTIISFRKEMGLAVESLASQAAITLTKQELIQSQKKYSIPCCR</sequence>
<dbReference type="Pfam" id="PF01590">
    <property type="entry name" value="GAF"/>
    <property type="match status" value="1"/>
</dbReference>